<proteinExistence type="predicted"/>
<keyword evidence="2" id="KW-0539">Nucleus</keyword>
<dbReference type="SMART" id="SM01176">
    <property type="entry name" value="DUF4208"/>
    <property type="match status" value="1"/>
</dbReference>
<dbReference type="AlphaFoldDB" id="A0A8C6ZJ43"/>
<dbReference type="GO" id="GO:0005634">
    <property type="term" value="C:nucleus"/>
    <property type="evidence" value="ECO:0007669"/>
    <property type="project" value="UniProtKB-SubCell"/>
</dbReference>
<dbReference type="PANTHER" id="PTHR21765:SF1">
    <property type="entry name" value="CHD1 HELICAL C-TERMINAL DOMAIN CONTAINING PROTEIN 1"/>
    <property type="match status" value="1"/>
</dbReference>
<dbReference type="Ensembl" id="ENSNPET00000014498.1">
    <property type="protein sequence ID" value="ENSNPEP00000014155.1"/>
    <property type="gene ID" value="ENSNPEG00000010588.1"/>
</dbReference>
<sequence>ISGFGHLQTTEQDLLGTASKTTCSEGGLGAPPGRAQLICCTEDLDEDTFKICKEFLRPYKKSLRKLHLPQHMAREKKLKYTRESLTLLGDHISMFLEQHCKPAEVSHWKMLWTYVALFSEMDARQLHRLYKYTKNNQMDKFLGYLCHGWTRELWSPIPGSDEAINKLEAAGEELALPSQERGHNQLLGSADGEIKQLVYL</sequence>
<protein>
    <submittedName>
        <fullName evidence="4">Chromosome 17 open reading frame 64</fullName>
    </submittedName>
</protein>
<keyword evidence="5" id="KW-1185">Reference proteome</keyword>
<dbReference type="PANTHER" id="PTHR21765">
    <property type="entry name" value="SIMILAR TO CHROMODOMAIN-HELICASE-DNA-BINDING PROTEIN 1 (CHD-1)"/>
    <property type="match status" value="1"/>
</dbReference>
<accession>A0A8C6ZJ43</accession>
<reference evidence="4" key="2">
    <citation type="submission" date="2025-09" db="UniProtKB">
        <authorList>
            <consortium name="Ensembl"/>
        </authorList>
    </citation>
    <scope>IDENTIFICATION</scope>
</reference>
<dbReference type="InterPro" id="IPR039880">
    <property type="entry name" value="CHCT1-like"/>
</dbReference>
<dbReference type="Pfam" id="PF13907">
    <property type="entry name" value="CHD1-like_C"/>
    <property type="match status" value="1"/>
</dbReference>
<evidence type="ECO:0000259" key="3">
    <source>
        <dbReference type="SMART" id="SM01176"/>
    </source>
</evidence>
<dbReference type="InterPro" id="IPR025260">
    <property type="entry name" value="CHD1-like_C"/>
</dbReference>
<name>A0A8C6ZJ43_NOTPE</name>
<evidence type="ECO:0000256" key="1">
    <source>
        <dbReference type="ARBA" id="ARBA00004123"/>
    </source>
</evidence>
<evidence type="ECO:0000313" key="5">
    <source>
        <dbReference type="Proteomes" id="UP000694420"/>
    </source>
</evidence>
<comment type="subcellular location">
    <subcellularLocation>
        <location evidence="1">Nucleus</location>
    </subcellularLocation>
</comment>
<organism evidence="4 5">
    <name type="scientific">Nothoprocta perdicaria</name>
    <name type="common">Chilean tinamou</name>
    <name type="synonym">Crypturus perdicarius</name>
    <dbReference type="NCBI Taxonomy" id="30464"/>
    <lineage>
        <taxon>Eukaryota</taxon>
        <taxon>Metazoa</taxon>
        <taxon>Chordata</taxon>
        <taxon>Craniata</taxon>
        <taxon>Vertebrata</taxon>
        <taxon>Euteleostomi</taxon>
        <taxon>Archelosauria</taxon>
        <taxon>Archosauria</taxon>
        <taxon>Dinosauria</taxon>
        <taxon>Saurischia</taxon>
        <taxon>Theropoda</taxon>
        <taxon>Coelurosauria</taxon>
        <taxon>Aves</taxon>
        <taxon>Palaeognathae</taxon>
        <taxon>Tinamiformes</taxon>
        <taxon>Tinamidae</taxon>
        <taxon>Nothoprocta</taxon>
    </lineage>
</organism>
<feature type="domain" description="Chromodomain-helicase-DNA-binding protein 1-like C-terminal" evidence="3">
    <location>
        <begin position="31"/>
        <end position="133"/>
    </location>
</feature>
<evidence type="ECO:0000256" key="2">
    <source>
        <dbReference type="ARBA" id="ARBA00023242"/>
    </source>
</evidence>
<reference evidence="4" key="1">
    <citation type="submission" date="2025-08" db="UniProtKB">
        <authorList>
            <consortium name="Ensembl"/>
        </authorList>
    </citation>
    <scope>IDENTIFICATION</scope>
</reference>
<dbReference type="Proteomes" id="UP000694420">
    <property type="component" value="Unplaced"/>
</dbReference>
<evidence type="ECO:0000313" key="4">
    <source>
        <dbReference type="Ensembl" id="ENSNPEP00000014155.1"/>
    </source>
</evidence>